<accession>A0A7V5PR84</accession>
<dbReference type="EMBL" id="DROD01000601">
    <property type="protein sequence ID" value="HHJ53402.1"/>
    <property type="molecule type" value="Genomic_DNA"/>
</dbReference>
<feature type="non-terminal residue" evidence="2">
    <location>
        <position position="365"/>
    </location>
</feature>
<proteinExistence type="predicted"/>
<protein>
    <submittedName>
        <fullName evidence="2">Uncharacterized protein</fullName>
    </submittedName>
</protein>
<feature type="compositionally biased region" description="Basic and acidic residues" evidence="1">
    <location>
        <begin position="233"/>
        <end position="255"/>
    </location>
</feature>
<feature type="region of interest" description="Disordered" evidence="1">
    <location>
        <begin position="217"/>
        <end position="365"/>
    </location>
</feature>
<comment type="caution">
    <text evidence="2">The sequence shown here is derived from an EMBL/GenBank/DDBJ whole genome shotgun (WGS) entry which is preliminary data.</text>
</comment>
<name>A0A7V5PR84_CALAY</name>
<dbReference type="AlphaFoldDB" id="A0A7V5PR84"/>
<reference evidence="2" key="1">
    <citation type="journal article" date="2020" name="mSystems">
        <title>Genome- and Community-Level Interaction Insights into Carbon Utilization and Element Cycling Functions of Hydrothermarchaeota in Hydrothermal Sediment.</title>
        <authorList>
            <person name="Zhou Z."/>
            <person name="Liu Y."/>
            <person name="Xu W."/>
            <person name="Pan J."/>
            <person name="Luo Z.H."/>
            <person name="Li M."/>
        </authorList>
    </citation>
    <scope>NUCLEOTIDE SEQUENCE [LARGE SCALE GENOMIC DNA]</scope>
    <source>
        <strain evidence="2">HyVt-527</strain>
    </source>
</reference>
<sequence length="365" mass="39650">MRTIHSIMQALHKQTGKHHSRRPAHSIQMLFGRILQNMRNLTIGASGGRFVMAGKKADRVFIPAGKISGKNGQKSTLLAANGRIKFQPPTETAFNQKDNKVVAEKKQELPPLKKKAKSVAAGLSDQPWFTGKVAKLLTQAIRNGKAEETFFSASDGRLAVKVRFKQGKLMAEIQTADPKLAKETRQILSAQIAKIKSTQGGGSEKIKVSVVRIKETTEQTASGSDRIGRGKSVARDDRPNPDGVDQREIKTDSGKEIPAVKTAGQASSLSKTSAHRKTTFKRIINEQPEQGKESPATGQKTQAKPETFKQNRVARHGNRSQVHSAGQAPAEKAADAKNKKTSSGKRGSAQNLREAESKTNGTNRI</sequence>
<gene>
    <name evidence="2" type="ORF">ENJ89_09430</name>
</gene>
<feature type="compositionally biased region" description="Polar residues" evidence="1">
    <location>
        <begin position="296"/>
        <end position="310"/>
    </location>
</feature>
<evidence type="ECO:0000256" key="1">
    <source>
        <dbReference type="SAM" id="MobiDB-lite"/>
    </source>
</evidence>
<dbReference type="Proteomes" id="UP000886124">
    <property type="component" value="Unassembled WGS sequence"/>
</dbReference>
<organism evidence="2">
    <name type="scientific">Caldithrix abyssi</name>
    <dbReference type="NCBI Taxonomy" id="187145"/>
    <lineage>
        <taxon>Bacteria</taxon>
        <taxon>Pseudomonadati</taxon>
        <taxon>Calditrichota</taxon>
        <taxon>Calditrichia</taxon>
        <taxon>Calditrichales</taxon>
        <taxon>Calditrichaceae</taxon>
        <taxon>Caldithrix</taxon>
    </lineage>
</organism>
<evidence type="ECO:0000313" key="2">
    <source>
        <dbReference type="EMBL" id="HHJ53402.1"/>
    </source>
</evidence>